<dbReference type="Proteomes" id="UP001642484">
    <property type="component" value="Unassembled WGS sequence"/>
</dbReference>
<evidence type="ECO:0000313" key="1">
    <source>
        <dbReference type="EMBL" id="CAK9104511.1"/>
    </source>
</evidence>
<sequence>LPNNNLKKWTPRGRTPSWFSLPSWPHLLCLWKLKWRKRILSLSYLDLKRMVMVKSLRLKPLRFPMKQVMML</sequence>
<evidence type="ECO:0000313" key="2">
    <source>
        <dbReference type="Proteomes" id="UP001642484"/>
    </source>
</evidence>
<dbReference type="EMBL" id="CAXAMN010026624">
    <property type="protein sequence ID" value="CAK9104511.1"/>
    <property type="molecule type" value="Genomic_DNA"/>
</dbReference>
<protein>
    <submittedName>
        <fullName evidence="1">Uncharacterized protein</fullName>
    </submittedName>
</protein>
<gene>
    <name evidence="1" type="ORF">CCMP2556_LOCUS48996</name>
</gene>
<name>A0ABP0RYL8_9DINO</name>
<reference evidence="1 2" key="1">
    <citation type="submission" date="2024-02" db="EMBL/GenBank/DDBJ databases">
        <authorList>
            <person name="Chen Y."/>
            <person name="Shah S."/>
            <person name="Dougan E. K."/>
            <person name="Thang M."/>
            <person name="Chan C."/>
        </authorList>
    </citation>
    <scope>NUCLEOTIDE SEQUENCE [LARGE SCALE GENOMIC DNA]</scope>
</reference>
<feature type="non-terminal residue" evidence="1">
    <location>
        <position position="1"/>
    </location>
</feature>
<comment type="caution">
    <text evidence="1">The sequence shown here is derived from an EMBL/GenBank/DDBJ whole genome shotgun (WGS) entry which is preliminary data.</text>
</comment>
<feature type="non-terminal residue" evidence="1">
    <location>
        <position position="71"/>
    </location>
</feature>
<accession>A0ABP0RYL8</accession>
<proteinExistence type="predicted"/>
<organism evidence="1 2">
    <name type="scientific">Durusdinium trenchii</name>
    <dbReference type="NCBI Taxonomy" id="1381693"/>
    <lineage>
        <taxon>Eukaryota</taxon>
        <taxon>Sar</taxon>
        <taxon>Alveolata</taxon>
        <taxon>Dinophyceae</taxon>
        <taxon>Suessiales</taxon>
        <taxon>Symbiodiniaceae</taxon>
        <taxon>Durusdinium</taxon>
    </lineage>
</organism>
<keyword evidence="2" id="KW-1185">Reference proteome</keyword>